<feature type="transmembrane region" description="Helical" evidence="13">
    <location>
        <begin position="21"/>
        <end position="42"/>
    </location>
</feature>
<comment type="subcellular location">
    <subcellularLocation>
        <location evidence="1">Membrane</location>
        <topology evidence="1">Multi-pass membrane protein</topology>
    </subcellularLocation>
</comment>
<protein>
    <submittedName>
        <fullName evidence="14">TMEM175 family protein</fullName>
    </submittedName>
</protein>
<organism evidence="14 15">
    <name type="scientific">Reichenbachiella ulvae</name>
    <dbReference type="NCBI Taxonomy" id="2980104"/>
    <lineage>
        <taxon>Bacteria</taxon>
        <taxon>Pseudomonadati</taxon>
        <taxon>Bacteroidota</taxon>
        <taxon>Cytophagia</taxon>
        <taxon>Cytophagales</taxon>
        <taxon>Reichenbachiellaceae</taxon>
        <taxon>Reichenbachiella</taxon>
    </lineage>
</organism>
<evidence type="ECO:0000256" key="10">
    <source>
        <dbReference type="ARBA" id="ARBA00023136"/>
    </source>
</evidence>
<evidence type="ECO:0000256" key="11">
    <source>
        <dbReference type="ARBA" id="ARBA00023303"/>
    </source>
</evidence>
<dbReference type="RefSeq" id="WP_264137982.1">
    <property type="nucleotide sequence ID" value="NZ_JAOYOD010000001.1"/>
</dbReference>
<feature type="transmembrane region" description="Helical" evidence="13">
    <location>
        <begin position="97"/>
        <end position="116"/>
    </location>
</feature>
<reference evidence="14 15" key="1">
    <citation type="submission" date="2022-10" db="EMBL/GenBank/DDBJ databases">
        <title>Comparative genomics and taxonomic characterization of three novel marine species of genus Reichenbachiella exhibiting antioxidant and polysaccharide degradation activities.</title>
        <authorList>
            <person name="Muhammad N."/>
            <person name="Lee Y.-J."/>
            <person name="Ko J."/>
            <person name="Kim S.-G."/>
        </authorList>
    </citation>
    <scope>NUCLEOTIDE SEQUENCE [LARGE SCALE GENOMIC DNA]</scope>
    <source>
        <strain evidence="14 15">ABR2-5</strain>
    </source>
</reference>
<evidence type="ECO:0000313" key="15">
    <source>
        <dbReference type="Proteomes" id="UP001300692"/>
    </source>
</evidence>
<keyword evidence="15" id="KW-1185">Reference proteome</keyword>
<evidence type="ECO:0000256" key="2">
    <source>
        <dbReference type="ARBA" id="ARBA00006920"/>
    </source>
</evidence>
<keyword evidence="11" id="KW-0407">Ion channel</keyword>
<name>A0ABT3CTX2_9BACT</name>
<keyword evidence="8 13" id="KW-1133">Transmembrane helix</keyword>
<sequence length="247" mass="28229">MKKNIKKHEEKVGFTLRGLENTRIESLSDGIFAIAIGLLLMSSDPPSNFSELMEFTRDLLPFAGTIAILMWIWYQHYLFFIRFGLRDAGTTAINTMLMFLVLFYAYPLKFMFRLLINLYQALLTQDQAMLNHIFTDTIAPQDTPTLMVIYGLGASAIFFVFVWLNKRALNRAEILDLSELEIRLTKNSIIMNVTSGVIPFLSVLIALFRVGGKYTFMISGFVYILYTIAMPLASRYGRKKLAELKAD</sequence>
<keyword evidence="10 13" id="KW-0472">Membrane</keyword>
<keyword evidence="6" id="KW-0631">Potassium channel</keyword>
<comment type="similarity">
    <text evidence="2">Belongs to the TMEM175 family.</text>
</comment>
<keyword evidence="4" id="KW-0633">Potassium transport</keyword>
<dbReference type="EMBL" id="JAOYOD010000001">
    <property type="protein sequence ID" value="MCV9387155.1"/>
    <property type="molecule type" value="Genomic_DNA"/>
</dbReference>
<evidence type="ECO:0000256" key="13">
    <source>
        <dbReference type="SAM" id="Phobius"/>
    </source>
</evidence>
<accession>A0ABT3CTX2</accession>
<dbReference type="Proteomes" id="UP001300692">
    <property type="component" value="Unassembled WGS sequence"/>
</dbReference>
<proteinExistence type="inferred from homology"/>
<comment type="catalytic activity">
    <reaction evidence="12">
        <text>K(+)(in) = K(+)(out)</text>
        <dbReference type="Rhea" id="RHEA:29463"/>
        <dbReference type="ChEBI" id="CHEBI:29103"/>
    </reaction>
</comment>
<feature type="transmembrane region" description="Helical" evidence="13">
    <location>
        <begin position="62"/>
        <end position="85"/>
    </location>
</feature>
<evidence type="ECO:0000313" key="14">
    <source>
        <dbReference type="EMBL" id="MCV9387155.1"/>
    </source>
</evidence>
<feature type="transmembrane region" description="Helical" evidence="13">
    <location>
        <begin position="146"/>
        <end position="164"/>
    </location>
</feature>
<dbReference type="InterPro" id="IPR010617">
    <property type="entry name" value="TMEM175-like"/>
</dbReference>
<feature type="transmembrane region" description="Helical" evidence="13">
    <location>
        <begin position="214"/>
        <end position="233"/>
    </location>
</feature>
<keyword evidence="9" id="KW-0406">Ion transport</keyword>
<evidence type="ECO:0000256" key="1">
    <source>
        <dbReference type="ARBA" id="ARBA00004141"/>
    </source>
</evidence>
<keyword evidence="5 13" id="KW-0812">Transmembrane</keyword>
<evidence type="ECO:0000256" key="8">
    <source>
        <dbReference type="ARBA" id="ARBA00022989"/>
    </source>
</evidence>
<evidence type="ECO:0000256" key="9">
    <source>
        <dbReference type="ARBA" id="ARBA00023065"/>
    </source>
</evidence>
<evidence type="ECO:0000256" key="7">
    <source>
        <dbReference type="ARBA" id="ARBA00022958"/>
    </source>
</evidence>
<comment type="caution">
    <text evidence="14">The sequence shown here is derived from an EMBL/GenBank/DDBJ whole genome shotgun (WGS) entry which is preliminary data.</text>
</comment>
<evidence type="ECO:0000256" key="3">
    <source>
        <dbReference type="ARBA" id="ARBA00022448"/>
    </source>
</evidence>
<feature type="transmembrane region" description="Helical" evidence="13">
    <location>
        <begin position="189"/>
        <end position="208"/>
    </location>
</feature>
<keyword evidence="3" id="KW-0813">Transport</keyword>
<gene>
    <name evidence="14" type="ORF">N7U62_10805</name>
</gene>
<dbReference type="Pfam" id="PF06736">
    <property type="entry name" value="TMEM175"/>
    <property type="match status" value="1"/>
</dbReference>
<keyword evidence="7" id="KW-0630">Potassium</keyword>
<evidence type="ECO:0000256" key="12">
    <source>
        <dbReference type="ARBA" id="ARBA00034430"/>
    </source>
</evidence>
<evidence type="ECO:0000256" key="6">
    <source>
        <dbReference type="ARBA" id="ARBA00022826"/>
    </source>
</evidence>
<evidence type="ECO:0000256" key="4">
    <source>
        <dbReference type="ARBA" id="ARBA00022538"/>
    </source>
</evidence>
<evidence type="ECO:0000256" key="5">
    <source>
        <dbReference type="ARBA" id="ARBA00022692"/>
    </source>
</evidence>